<keyword evidence="4" id="KW-0411">Iron-sulfur</keyword>
<protein>
    <submittedName>
        <fullName evidence="7">CDGSH iron-sulfur domain-containing protein</fullName>
    </submittedName>
</protein>
<dbReference type="AlphaFoldDB" id="A0ABD5TAC2"/>
<dbReference type="GO" id="GO:0005737">
    <property type="term" value="C:cytoplasm"/>
    <property type="evidence" value="ECO:0007669"/>
    <property type="project" value="UniProtKB-ARBA"/>
</dbReference>
<accession>A0ABD5TAC2</accession>
<name>A0ABD5TAC2_9EURY</name>
<dbReference type="GO" id="GO:0046872">
    <property type="term" value="F:metal ion binding"/>
    <property type="evidence" value="ECO:0007669"/>
    <property type="project" value="UniProtKB-KW"/>
</dbReference>
<dbReference type="Gene3D" id="3.40.5.90">
    <property type="entry name" value="CDGSH iron-sulfur domain, mitoNEET-type"/>
    <property type="match status" value="1"/>
</dbReference>
<sequence length="92" mass="10099">MREVTLDATGPIRLDEDDIDDEYGDIAVCRCGLSDEFPFCDGSHAQTAEEESGVLYTYVDGERRVVEEVRLADGDALAPGGDERAENAEEKE</sequence>
<dbReference type="Proteomes" id="UP001596443">
    <property type="component" value="Unassembled WGS sequence"/>
</dbReference>
<reference evidence="7 8" key="1">
    <citation type="journal article" date="2019" name="Int. J. Syst. Evol. Microbiol.">
        <title>The Global Catalogue of Microorganisms (GCM) 10K type strain sequencing project: providing services to taxonomists for standard genome sequencing and annotation.</title>
        <authorList>
            <consortium name="The Broad Institute Genomics Platform"/>
            <consortium name="The Broad Institute Genome Sequencing Center for Infectious Disease"/>
            <person name="Wu L."/>
            <person name="Ma J."/>
        </authorList>
    </citation>
    <scope>NUCLEOTIDE SEQUENCE [LARGE SCALE GENOMIC DNA]</scope>
    <source>
        <strain evidence="7 8">SYNS20</strain>
    </source>
</reference>
<dbReference type="InterPro" id="IPR018967">
    <property type="entry name" value="FeS-contain_CDGSH-typ"/>
</dbReference>
<comment type="caution">
    <text evidence="7">The sequence shown here is derived from an EMBL/GenBank/DDBJ whole genome shotgun (WGS) entry which is preliminary data.</text>
</comment>
<keyword evidence="2" id="KW-0479">Metal-binding</keyword>
<proteinExistence type="predicted"/>
<evidence type="ECO:0000256" key="5">
    <source>
        <dbReference type="SAM" id="MobiDB-lite"/>
    </source>
</evidence>
<keyword evidence="8" id="KW-1185">Reference proteome</keyword>
<evidence type="ECO:0000259" key="6">
    <source>
        <dbReference type="SMART" id="SM00704"/>
    </source>
</evidence>
<feature type="compositionally biased region" description="Basic and acidic residues" evidence="5">
    <location>
        <begin position="81"/>
        <end position="92"/>
    </location>
</feature>
<evidence type="ECO:0000256" key="4">
    <source>
        <dbReference type="ARBA" id="ARBA00023014"/>
    </source>
</evidence>
<dbReference type="EMBL" id="JBHSWX010000012">
    <property type="protein sequence ID" value="MFC6786184.1"/>
    <property type="molecule type" value="Genomic_DNA"/>
</dbReference>
<dbReference type="GeneID" id="81209252"/>
<feature type="region of interest" description="Disordered" evidence="5">
    <location>
        <begin position="71"/>
        <end position="92"/>
    </location>
</feature>
<evidence type="ECO:0000256" key="3">
    <source>
        <dbReference type="ARBA" id="ARBA00023004"/>
    </source>
</evidence>
<evidence type="ECO:0000313" key="7">
    <source>
        <dbReference type="EMBL" id="MFC6786184.1"/>
    </source>
</evidence>
<feature type="domain" description="Iron-binding zinc finger CDGSH type" evidence="6">
    <location>
        <begin position="9"/>
        <end position="50"/>
    </location>
</feature>
<gene>
    <name evidence="7" type="ORF">ACFQFD_09360</name>
</gene>
<keyword evidence="1" id="KW-0001">2Fe-2S</keyword>
<dbReference type="Pfam" id="PF09360">
    <property type="entry name" value="zf-CDGSH"/>
    <property type="match status" value="1"/>
</dbReference>
<evidence type="ECO:0000256" key="1">
    <source>
        <dbReference type="ARBA" id="ARBA00022714"/>
    </source>
</evidence>
<evidence type="ECO:0000313" key="8">
    <source>
        <dbReference type="Proteomes" id="UP001596443"/>
    </source>
</evidence>
<keyword evidence="3" id="KW-0408">Iron</keyword>
<dbReference type="RefSeq" id="WP_284062993.1">
    <property type="nucleotide sequence ID" value="NZ_CP126158.1"/>
</dbReference>
<organism evidence="7 8">
    <name type="scientific">Halobaculum halobium</name>
    <dbReference type="NCBI Taxonomy" id="3032281"/>
    <lineage>
        <taxon>Archaea</taxon>
        <taxon>Methanobacteriati</taxon>
        <taxon>Methanobacteriota</taxon>
        <taxon>Stenosarchaea group</taxon>
        <taxon>Halobacteria</taxon>
        <taxon>Halobacteriales</taxon>
        <taxon>Haloferacaceae</taxon>
        <taxon>Halobaculum</taxon>
    </lineage>
</organism>
<evidence type="ECO:0000256" key="2">
    <source>
        <dbReference type="ARBA" id="ARBA00022723"/>
    </source>
</evidence>
<dbReference type="GO" id="GO:0051537">
    <property type="term" value="F:2 iron, 2 sulfur cluster binding"/>
    <property type="evidence" value="ECO:0007669"/>
    <property type="project" value="UniProtKB-KW"/>
</dbReference>
<dbReference type="SMART" id="SM00704">
    <property type="entry name" value="ZnF_CDGSH"/>
    <property type="match status" value="1"/>
</dbReference>
<dbReference type="InterPro" id="IPR042216">
    <property type="entry name" value="MitoNEET_CISD"/>
</dbReference>